<keyword evidence="5" id="KW-0732">Signal</keyword>
<dbReference type="GO" id="GO:0009279">
    <property type="term" value="C:cell outer membrane"/>
    <property type="evidence" value="ECO:0007669"/>
    <property type="project" value="UniProtKB-SubCell"/>
</dbReference>
<proteinExistence type="inferred from homology"/>
<organism evidence="8 9">
    <name type="scientific">Taibaiella lutea</name>
    <dbReference type="NCBI Taxonomy" id="2608001"/>
    <lineage>
        <taxon>Bacteria</taxon>
        <taxon>Pseudomonadati</taxon>
        <taxon>Bacteroidota</taxon>
        <taxon>Chitinophagia</taxon>
        <taxon>Chitinophagales</taxon>
        <taxon>Chitinophagaceae</taxon>
        <taxon>Taibaiella</taxon>
    </lineage>
</organism>
<feature type="signal peptide" evidence="5">
    <location>
        <begin position="1"/>
        <end position="19"/>
    </location>
</feature>
<dbReference type="Pfam" id="PF00593">
    <property type="entry name" value="TonB_dep_Rec_b-barrel"/>
    <property type="match status" value="1"/>
</dbReference>
<dbReference type="InterPro" id="IPR012910">
    <property type="entry name" value="Plug_dom"/>
</dbReference>
<evidence type="ECO:0000256" key="4">
    <source>
        <dbReference type="RuleBase" id="RU003357"/>
    </source>
</evidence>
<keyword evidence="4" id="KW-0798">TonB box</keyword>
<dbReference type="InterPro" id="IPR036942">
    <property type="entry name" value="Beta-barrel_TonB_sf"/>
</dbReference>
<evidence type="ECO:0000256" key="5">
    <source>
        <dbReference type="SAM" id="SignalP"/>
    </source>
</evidence>
<comment type="subcellular location">
    <subcellularLocation>
        <location evidence="1 4">Cell outer membrane</location>
    </subcellularLocation>
</comment>
<evidence type="ECO:0000256" key="3">
    <source>
        <dbReference type="ARBA" id="ARBA00023237"/>
    </source>
</evidence>
<dbReference type="AlphaFoldDB" id="A0A5M6CQ14"/>
<dbReference type="PANTHER" id="PTHR40980:SF5">
    <property type="entry name" value="TONB-DEPENDENT RECEPTOR"/>
    <property type="match status" value="1"/>
</dbReference>
<comment type="similarity">
    <text evidence="4">Belongs to the TonB-dependent receptor family.</text>
</comment>
<evidence type="ECO:0000256" key="2">
    <source>
        <dbReference type="ARBA" id="ARBA00023136"/>
    </source>
</evidence>
<dbReference type="SUPFAM" id="SSF56935">
    <property type="entry name" value="Porins"/>
    <property type="match status" value="1"/>
</dbReference>
<keyword evidence="2 4" id="KW-0472">Membrane</keyword>
<dbReference type="Gene3D" id="2.40.170.20">
    <property type="entry name" value="TonB-dependent receptor, beta-barrel domain"/>
    <property type="match status" value="1"/>
</dbReference>
<dbReference type="RefSeq" id="WP_150031937.1">
    <property type="nucleotide sequence ID" value="NZ_VWSH01000001.1"/>
</dbReference>
<dbReference type="Gene3D" id="2.170.130.10">
    <property type="entry name" value="TonB-dependent receptor, plug domain"/>
    <property type="match status" value="1"/>
</dbReference>
<dbReference type="PANTHER" id="PTHR40980">
    <property type="entry name" value="PLUG DOMAIN-CONTAINING PROTEIN"/>
    <property type="match status" value="1"/>
</dbReference>
<dbReference type="InterPro" id="IPR008969">
    <property type="entry name" value="CarboxyPept-like_regulatory"/>
</dbReference>
<keyword evidence="3" id="KW-0998">Cell outer membrane</keyword>
<feature type="chain" id="PRO_5024464412" evidence="5">
    <location>
        <begin position="20"/>
        <end position="933"/>
    </location>
</feature>
<evidence type="ECO:0000256" key="1">
    <source>
        <dbReference type="ARBA" id="ARBA00004442"/>
    </source>
</evidence>
<evidence type="ECO:0000259" key="6">
    <source>
        <dbReference type="Pfam" id="PF00593"/>
    </source>
</evidence>
<dbReference type="Gene3D" id="2.60.40.1120">
    <property type="entry name" value="Carboxypeptidase-like, regulatory domain"/>
    <property type="match status" value="1"/>
</dbReference>
<dbReference type="Pfam" id="PF07715">
    <property type="entry name" value="Plug"/>
    <property type="match status" value="1"/>
</dbReference>
<accession>A0A5M6CQ14</accession>
<evidence type="ECO:0000313" key="9">
    <source>
        <dbReference type="Proteomes" id="UP000323632"/>
    </source>
</evidence>
<keyword evidence="8" id="KW-0675">Receptor</keyword>
<name>A0A5M6CQ14_9BACT</name>
<evidence type="ECO:0000259" key="7">
    <source>
        <dbReference type="Pfam" id="PF07715"/>
    </source>
</evidence>
<evidence type="ECO:0000313" key="8">
    <source>
        <dbReference type="EMBL" id="KAA5537361.1"/>
    </source>
</evidence>
<sequence>MRKLFSLILCLVITAQAFANGNIQGTVTDSTTAETLIGVTVSLFKEGADIPLLSAITDVDGHYVFEAEAGTYEIEVKYMGFQTQRVTEIVVVNGKNTKMDITMSDKASTDLEEVVIQSSMKKESVSALYTMQKNAVAVSDGISADVIRKSPDRSTGDVLKRISGTTIVDNKFVVIRGMSDRYNTAMVDGAPLPSTEPNRKAFSFDIIPANMIDNIIITKAATPDLPGDFAGGAINILTKEVPEENFNNFSIGTGINTASTFKKFQSGYRSPTDFLGFDNGKRQLSPYFPTSQSLQTLSTYPDPGKGSIPYINALNNDYGVREHSALPQINLQGSVGRLYNLKGNSRFGVTAAVTYNHSENIKPNLLRQYGDYNYTDNNYVYSTNLGGLLNLGYYVGKSKFNLKTLYNRNFDDNFLYREGTNNSNSSDIRYYAYDLIQKSLFKASLDGTHSIGKKDAKIDWLVSYNYINNNQPDQRKVAYSYDDISQQYIAQLSSIGKSNNRLFSDMNESVVNAALNYIQPVSLFKKTSIKIGAFGQYRTRSFNNRYLGLQMNESKLGAADIEARPIGTLFGQDAIDQGYYTLLDQSGNADAYDATAKTMGGYAMIDNKFTDKFRAVWGARLESYNIVVNSVDKTEADQTWTDILPSVNLTYSLSDQANLRASYFRSLARPELRELTNLGYYDYELSANILGNPALQRTHINNFDLRYEWYMEKGGVLSASVFYKNFDQQIENKVYAFSIYEIKPENFQKAYDAGLEFEIRKNLAFIAPKSFLKDVTFYTNVAIIQSKVTYDTISVVANKLVTDRPMAGQAPYSINSGLSYAALNGKLNFNLLYNRIGQRLYLVGGNALGHVYERSRNLMDLQISYNVTKRSEFRLNMKDLFNNPIVFYFDQDNDKKFSGAGLTADGNIDPTKDMIYQQYKPGRTISLTYALKF</sequence>
<feature type="domain" description="TonB-dependent receptor-like beta-barrel" evidence="6">
    <location>
        <begin position="465"/>
        <end position="878"/>
    </location>
</feature>
<keyword evidence="9" id="KW-1185">Reference proteome</keyword>
<dbReference type="SUPFAM" id="SSF49464">
    <property type="entry name" value="Carboxypeptidase regulatory domain-like"/>
    <property type="match status" value="1"/>
</dbReference>
<comment type="caution">
    <text evidence="8">The sequence shown here is derived from an EMBL/GenBank/DDBJ whole genome shotgun (WGS) entry which is preliminary data.</text>
</comment>
<dbReference type="EMBL" id="VWSH01000001">
    <property type="protein sequence ID" value="KAA5537361.1"/>
    <property type="molecule type" value="Genomic_DNA"/>
</dbReference>
<feature type="domain" description="TonB-dependent receptor plug" evidence="7">
    <location>
        <begin position="136"/>
        <end position="232"/>
    </location>
</feature>
<dbReference type="InterPro" id="IPR000531">
    <property type="entry name" value="Beta-barrel_TonB"/>
</dbReference>
<dbReference type="Proteomes" id="UP000323632">
    <property type="component" value="Unassembled WGS sequence"/>
</dbReference>
<gene>
    <name evidence="8" type="ORF">F0919_06710</name>
</gene>
<dbReference type="InterPro" id="IPR037066">
    <property type="entry name" value="Plug_dom_sf"/>
</dbReference>
<protein>
    <submittedName>
        <fullName evidence="8">TonB-dependent receptor plug domain-containing protein</fullName>
    </submittedName>
</protein>
<dbReference type="Pfam" id="PF13620">
    <property type="entry name" value="CarboxypepD_reg"/>
    <property type="match status" value="1"/>
</dbReference>
<reference evidence="8 9" key="1">
    <citation type="submission" date="2019-09" db="EMBL/GenBank/DDBJ databases">
        <title>Genome sequence and assembly of Taibaiella sp.</title>
        <authorList>
            <person name="Chhetri G."/>
        </authorList>
    </citation>
    <scope>NUCLEOTIDE SEQUENCE [LARGE SCALE GENOMIC DNA]</scope>
    <source>
        <strain evidence="8 9">KVB11</strain>
    </source>
</reference>